<evidence type="ECO:0000313" key="2">
    <source>
        <dbReference type="EMBL" id="RCJ22248.1"/>
    </source>
</evidence>
<dbReference type="Proteomes" id="UP000252107">
    <property type="component" value="Unassembled WGS sequence"/>
</dbReference>
<proteinExistence type="predicted"/>
<reference evidence="2" key="1">
    <citation type="submission" date="2016-04" db="EMBL/GenBank/DDBJ databases">
        <authorList>
            <person name="Tabuchi Yagui T.R."/>
        </authorList>
    </citation>
    <scope>NUCLEOTIDE SEQUENCE [LARGE SCALE GENOMIC DNA]</scope>
    <source>
        <strain evidence="2">NIES-26</strain>
    </source>
</reference>
<dbReference type="AlphaFoldDB" id="A0A367QDH0"/>
<gene>
    <name evidence="2" type="ORF">A6770_30145</name>
</gene>
<protein>
    <submittedName>
        <fullName evidence="2">Uncharacterized protein</fullName>
    </submittedName>
</protein>
<organism evidence="2 3">
    <name type="scientific">Nostoc minutum NIES-26</name>
    <dbReference type="NCBI Taxonomy" id="1844469"/>
    <lineage>
        <taxon>Bacteria</taxon>
        <taxon>Bacillati</taxon>
        <taxon>Cyanobacteriota</taxon>
        <taxon>Cyanophyceae</taxon>
        <taxon>Nostocales</taxon>
        <taxon>Nostocaceae</taxon>
        <taxon>Nostoc</taxon>
    </lineage>
</organism>
<keyword evidence="3" id="KW-1185">Reference proteome</keyword>
<comment type="caution">
    <text evidence="2">The sequence shown here is derived from an EMBL/GenBank/DDBJ whole genome shotgun (WGS) entry which is preliminary data.</text>
</comment>
<dbReference type="EMBL" id="LXQD01000327">
    <property type="protein sequence ID" value="RCJ22248.1"/>
    <property type="molecule type" value="Genomic_DNA"/>
</dbReference>
<evidence type="ECO:0000256" key="1">
    <source>
        <dbReference type="SAM" id="MobiDB-lite"/>
    </source>
</evidence>
<feature type="region of interest" description="Disordered" evidence="1">
    <location>
        <begin position="31"/>
        <end position="60"/>
    </location>
</feature>
<name>A0A367QDH0_9NOSO</name>
<accession>A0A367QDH0</accession>
<sequence length="98" mass="10463">MSDRLITSNLLVALSTEQQQILAGGRRINLGNAGSDEDDFGDSSFDEGDSDEGDFGNNRSRGIRLRSGNLRLGGGDFSGDGFGGRRGVTFLKLTFLSM</sequence>
<feature type="compositionally biased region" description="Acidic residues" evidence="1">
    <location>
        <begin position="35"/>
        <end position="54"/>
    </location>
</feature>
<evidence type="ECO:0000313" key="3">
    <source>
        <dbReference type="Proteomes" id="UP000252107"/>
    </source>
</evidence>